<dbReference type="Gene3D" id="3.40.50.150">
    <property type="entry name" value="Vaccinia Virus protein VP39"/>
    <property type="match status" value="1"/>
</dbReference>
<gene>
    <name evidence="2" type="ORF">OKIOD_LOCUS10594</name>
</gene>
<evidence type="ECO:0000313" key="2">
    <source>
        <dbReference type="EMBL" id="CAG5105095.1"/>
    </source>
</evidence>
<dbReference type="InterPro" id="IPR029063">
    <property type="entry name" value="SAM-dependent_MTases_sf"/>
</dbReference>
<dbReference type="Proteomes" id="UP001158576">
    <property type="component" value="Chromosome 1"/>
</dbReference>
<dbReference type="PANTHER" id="PTHR12843:SF5">
    <property type="entry name" value="EEF1A LYSINE METHYLTRANSFERASE 2"/>
    <property type="match status" value="1"/>
</dbReference>
<reference evidence="2 3" key="1">
    <citation type="submission" date="2021-04" db="EMBL/GenBank/DDBJ databases">
        <authorList>
            <person name="Bliznina A."/>
        </authorList>
    </citation>
    <scope>NUCLEOTIDE SEQUENCE [LARGE SCALE GENOMIC DNA]</scope>
</reference>
<protein>
    <submittedName>
        <fullName evidence="2">Oidioi.mRNA.OKI2018_I69.chr1.g1829.t1.cds</fullName>
    </submittedName>
</protein>
<accession>A0ABN7SQT7</accession>
<feature type="domain" description="Methyltransferase" evidence="1">
    <location>
        <begin position="18"/>
        <end position="150"/>
    </location>
</feature>
<dbReference type="Pfam" id="PF13847">
    <property type="entry name" value="Methyltransf_31"/>
    <property type="match status" value="1"/>
</dbReference>
<dbReference type="CDD" id="cd02440">
    <property type="entry name" value="AdoMet_MTases"/>
    <property type="match status" value="1"/>
</dbReference>
<sequence>MYRMIKHLERLVEEDKIEENDPIIDLGTGNGVMLRELEDFGFTNLTGIDYSPSSIKLAAQICPNLVDHLFQADILKSDERFTAKYKIAMDKGTFDAISLTPSDKETAIANYSENVAQMLEKKGDYLFITSCNWTTDELKKHFSKQFELVTELKVPKFKFGGKEGSSTVSVLFSKL</sequence>
<proteinExistence type="predicted"/>
<dbReference type="SUPFAM" id="SSF53335">
    <property type="entry name" value="S-adenosyl-L-methionine-dependent methyltransferases"/>
    <property type="match status" value="1"/>
</dbReference>
<organism evidence="2 3">
    <name type="scientific">Oikopleura dioica</name>
    <name type="common">Tunicate</name>
    <dbReference type="NCBI Taxonomy" id="34765"/>
    <lineage>
        <taxon>Eukaryota</taxon>
        <taxon>Metazoa</taxon>
        <taxon>Chordata</taxon>
        <taxon>Tunicata</taxon>
        <taxon>Appendicularia</taxon>
        <taxon>Copelata</taxon>
        <taxon>Oikopleuridae</taxon>
        <taxon>Oikopleura</taxon>
    </lineage>
</organism>
<name>A0ABN7SQT7_OIKDI</name>
<evidence type="ECO:0000259" key="1">
    <source>
        <dbReference type="Pfam" id="PF13847"/>
    </source>
</evidence>
<evidence type="ECO:0000313" key="3">
    <source>
        <dbReference type="Proteomes" id="UP001158576"/>
    </source>
</evidence>
<dbReference type="PANTHER" id="PTHR12843">
    <property type="entry name" value="PROTEIN-LYSINE N-METHYLTRANSFERASE METTL10"/>
    <property type="match status" value="1"/>
</dbReference>
<keyword evidence="3" id="KW-1185">Reference proteome</keyword>
<dbReference type="InterPro" id="IPR025714">
    <property type="entry name" value="Methyltranfer_dom"/>
</dbReference>
<dbReference type="EMBL" id="OU015566">
    <property type="protein sequence ID" value="CAG5105095.1"/>
    <property type="molecule type" value="Genomic_DNA"/>
</dbReference>